<dbReference type="InterPro" id="IPR001356">
    <property type="entry name" value="HD"/>
</dbReference>
<dbReference type="PANTHER" id="PTHR11636">
    <property type="entry name" value="POU DOMAIN"/>
    <property type="match status" value="1"/>
</dbReference>
<name>A0AAW1AV60_CROAD</name>
<keyword evidence="2 4" id="KW-0371">Homeobox</keyword>
<feature type="region of interest" description="Disordered" evidence="5">
    <location>
        <begin position="174"/>
        <end position="198"/>
    </location>
</feature>
<protein>
    <submittedName>
        <fullName evidence="7">Highly divergent homeobox</fullName>
    </submittedName>
</protein>
<sequence length="813" mass="89118">MGPPAAAPPAPQSTVGSAEGGWTGGEGRGRGGRARGPGGGRGSGGRRGGGLAGSRPSRQALSRVGLQERPLLGLRLGGEAGGGSRRRRKRKKEKRIDEFRGFSLELAEQNSGAHACRSLRFICGKRRFGAREAAPAQRSAPSPDCPRFTWLLYCAQETKLDFSVVRTWVGNKRRKMSSKNTVDSGGSPSATATSTLTMPPEVAVQNVVSIARSQSQQSSWTSANNDVIVTGIYNPATSSGRLVSTKQTNSLMSDMHKNSLSRSAGKSDPEFQRQHIAVTRQAPHCKNASLFLGEKTIILSRQTSVLNSGNSIYNHTKKSYGGSSVQTAELVLPQKPVLCHRPYKMDPVGCQRLQKPEHPILASSVPSGQRSNIRDPSCSTHNLEIREVFSLAVTDQSLGGSREKSVSSSGEGSCLSIAMETGDVDDEYAREEELASMGAQIQNYSRLSGTSLRVENPGSVFSGSGRNVSCNSHVLNTRNLHDNILYRNRDYRLPPRTSLHSASSTLYSSSYPSRSNLSSHFAASNQLRLSQNQNNYQISGNLTVPWITGCSRKRALQDRTQFSDRDLATLKKYWDKGMTSLGSVCREKIEAVAAELNVDCEIVRTWIGNRRRKYRLMGIEVPPPRGGPAVFSSHSDSSDKSVPIPGDDPLTDIGEDNDRNDEVSICLSEGSSQEEHNEVLPREDIGHKEEDHATVSSDNVKIEIIDDEESDMISNSEVDQMSSLLDYKNEEVRFVESELEHQKQKYFELQAFTRSLILAVKTDDKDQQQALLADLPPELEEMDFNHTSPEHDDTSFSLSSSSEKNALDRRESR</sequence>
<gene>
    <name evidence="7" type="ORF">NXF25_015926</name>
</gene>
<feature type="region of interest" description="Disordered" evidence="5">
    <location>
        <begin position="776"/>
        <end position="813"/>
    </location>
</feature>
<evidence type="ECO:0000256" key="3">
    <source>
        <dbReference type="ARBA" id="ARBA00023242"/>
    </source>
</evidence>
<accession>A0AAW1AV60</accession>
<dbReference type="InterPro" id="IPR009057">
    <property type="entry name" value="Homeodomain-like_sf"/>
</dbReference>
<dbReference type="SMART" id="SM00389">
    <property type="entry name" value="HOX"/>
    <property type="match status" value="1"/>
</dbReference>
<dbReference type="GO" id="GO:0000981">
    <property type="term" value="F:DNA-binding transcription factor activity, RNA polymerase II-specific"/>
    <property type="evidence" value="ECO:0007669"/>
    <property type="project" value="TreeGrafter"/>
</dbReference>
<evidence type="ECO:0000256" key="5">
    <source>
        <dbReference type="SAM" id="MobiDB-lite"/>
    </source>
</evidence>
<evidence type="ECO:0000313" key="7">
    <source>
        <dbReference type="EMBL" id="KAK9393474.1"/>
    </source>
</evidence>
<keyword evidence="3 4" id="KW-0539">Nucleus</keyword>
<dbReference type="GO" id="GO:0005634">
    <property type="term" value="C:nucleus"/>
    <property type="evidence" value="ECO:0007669"/>
    <property type="project" value="UniProtKB-SubCell"/>
</dbReference>
<evidence type="ECO:0000256" key="1">
    <source>
        <dbReference type="ARBA" id="ARBA00023125"/>
    </source>
</evidence>
<proteinExistence type="predicted"/>
<feature type="compositionally biased region" description="Low complexity" evidence="5">
    <location>
        <begin position="184"/>
        <end position="197"/>
    </location>
</feature>
<dbReference type="CDD" id="cd00086">
    <property type="entry name" value="homeodomain"/>
    <property type="match status" value="1"/>
</dbReference>
<feature type="compositionally biased region" description="Low complexity" evidence="5">
    <location>
        <begin position="65"/>
        <end position="74"/>
    </location>
</feature>
<keyword evidence="1 4" id="KW-0238">DNA-binding</keyword>
<feature type="compositionally biased region" description="Basic residues" evidence="5">
    <location>
        <begin position="84"/>
        <end position="93"/>
    </location>
</feature>
<organism evidence="7 8">
    <name type="scientific">Crotalus adamanteus</name>
    <name type="common">Eastern diamondback rattlesnake</name>
    <dbReference type="NCBI Taxonomy" id="8729"/>
    <lineage>
        <taxon>Eukaryota</taxon>
        <taxon>Metazoa</taxon>
        <taxon>Chordata</taxon>
        <taxon>Craniata</taxon>
        <taxon>Vertebrata</taxon>
        <taxon>Euteleostomi</taxon>
        <taxon>Lepidosauria</taxon>
        <taxon>Squamata</taxon>
        <taxon>Bifurcata</taxon>
        <taxon>Unidentata</taxon>
        <taxon>Episquamata</taxon>
        <taxon>Toxicofera</taxon>
        <taxon>Serpentes</taxon>
        <taxon>Colubroidea</taxon>
        <taxon>Viperidae</taxon>
        <taxon>Crotalinae</taxon>
        <taxon>Crotalus</taxon>
    </lineage>
</organism>
<evidence type="ECO:0000313" key="8">
    <source>
        <dbReference type="Proteomes" id="UP001474421"/>
    </source>
</evidence>
<dbReference type="GO" id="GO:0000978">
    <property type="term" value="F:RNA polymerase II cis-regulatory region sequence-specific DNA binding"/>
    <property type="evidence" value="ECO:0007669"/>
    <property type="project" value="TreeGrafter"/>
</dbReference>
<evidence type="ECO:0000259" key="6">
    <source>
        <dbReference type="PROSITE" id="PS50071"/>
    </source>
</evidence>
<dbReference type="EMBL" id="JAOTOJ010000013">
    <property type="protein sequence ID" value="KAK9393474.1"/>
    <property type="molecule type" value="Genomic_DNA"/>
</dbReference>
<evidence type="ECO:0000256" key="2">
    <source>
        <dbReference type="ARBA" id="ARBA00023155"/>
    </source>
</evidence>
<reference evidence="7 8" key="1">
    <citation type="journal article" date="2024" name="Proc. Natl. Acad. Sci. U.S.A.">
        <title>The genetic regulatory architecture and epigenomic basis for age-related changes in rattlesnake venom.</title>
        <authorList>
            <person name="Hogan M.P."/>
            <person name="Holding M.L."/>
            <person name="Nystrom G.S."/>
            <person name="Colston T.J."/>
            <person name="Bartlett D.A."/>
            <person name="Mason A.J."/>
            <person name="Ellsworth S.A."/>
            <person name="Rautsaw R.M."/>
            <person name="Lawrence K.C."/>
            <person name="Strickland J.L."/>
            <person name="He B."/>
            <person name="Fraser P."/>
            <person name="Margres M.J."/>
            <person name="Gilbert D.M."/>
            <person name="Gibbs H.L."/>
            <person name="Parkinson C.L."/>
            <person name="Rokyta D.R."/>
        </authorList>
    </citation>
    <scope>NUCLEOTIDE SEQUENCE [LARGE SCALE GENOMIC DNA]</scope>
    <source>
        <strain evidence="7">DRR0105</strain>
    </source>
</reference>
<keyword evidence="8" id="KW-1185">Reference proteome</keyword>
<comment type="caution">
    <text evidence="7">The sequence shown here is derived from an EMBL/GenBank/DDBJ whole genome shotgun (WGS) entry which is preliminary data.</text>
</comment>
<dbReference type="SUPFAM" id="SSF46689">
    <property type="entry name" value="Homeodomain-like"/>
    <property type="match status" value="1"/>
</dbReference>
<evidence type="ECO:0000256" key="4">
    <source>
        <dbReference type="PROSITE-ProRule" id="PRU00108"/>
    </source>
</evidence>
<dbReference type="AlphaFoldDB" id="A0AAW1AV60"/>
<feature type="domain" description="Homeobox" evidence="6">
    <location>
        <begin position="553"/>
        <end position="617"/>
    </location>
</feature>
<feature type="region of interest" description="Disordered" evidence="5">
    <location>
        <begin position="1"/>
        <end position="94"/>
    </location>
</feature>
<feature type="compositionally biased region" description="Gly residues" evidence="5">
    <location>
        <begin position="34"/>
        <end position="52"/>
    </location>
</feature>
<feature type="region of interest" description="Disordered" evidence="5">
    <location>
        <begin position="625"/>
        <end position="644"/>
    </location>
</feature>
<dbReference type="PANTHER" id="PTHR11636:SF80">
    <property type="entry name" value="HIGHLY DIVERGENT HOMEOBOX"/>
    <property type="match status" value="1"/>
</dbReference>
<dbReference type="Gene3D" id="1.10.10.60">
    <property type="entry name" value="Homeodomain-like"/>
    <property type="match status" value="2"/>
</dbReference>
<dbReference type="Proteomes" id="UP001474421">
    <property type="component" value="Unassembled WGS sequence"/>
</dbReference>
<dbReference type="PROSITE" id="PS50071">
    <property type="entry name" value="HOMEOBOX_2"/>
    <property type="match status" value="1"/>
</dbReference>
<feature type="DNA-binding region" description="Homeobox" evidence="4">
    <location>
        <begin position="555"/>
        <end position="618"/>
    </location>
</feature>
<feature type="compositionally biased region" description="Pro residues" evidence="5">
    <location>
        <begin position="1"/>
        <end position="11"/>
    </location>
</feature>
<comment type="subcellular location">
    <subcellularLocation>
        <location evidence="4">Nucleus</location>
    </subcellularLocation>
</comment>
<dbReference type="InterPro" id="IPR050255">
    <property type="entry name" value="POU_domain_TF"/>
</dbReference>